<dbReference type="InterPro" id="IPR014001">
    <property type="entry name" value="Helicase_ATP-bd"/>
</dbReference>
<dbReference type="SMART" id="SM00487">
    <property type="entry name" value="DEXDc"/>
    <property type="match status" value="1"/>
</dbReference>
<dbReference type="SUPFAM" id="SSF52540">
    <property type="entry name" value="P-loop containing nucleoside triphosphate hydrolases"/>
    <property type="match status" value="1"/>
</dbReference>
<protein>
    <submittedName>
        <fullName evidence="8">Phospholipase</fullName>
    </submittedName>
</protein>
<dbReference type="AlphaFoldDB" id="A0A261ETM0"/>
<evidence type="ECO:0000313" key="9">
    <source>
        <dbReference type="Proteomes" id="UP000216004"/>
    </source>
</evidence>
<keyword evidence="5" id="KW-0067">ATP-binding</keyword>
<keyword evidence="2" id="KW-0547">Nucleotide-binding</keyword>
<dbReference type="InterPro" id="IPR041679">
    <property type="entry name" value="DNA2/NAM7-like_C"/>
</dbReference>
<keyword evidence="4" id="KW-0347">Helicase</keyword>
<dbReference type="InterPro" id="IPR050534">
    <property type="entry name" value="Coronavir_polyprotein_1ab"/>
</dbReference>
<dbReference type="InterPro" id="IPR027417">
    <property type="entry name" value="P-loop_NTPase"/>
</dbReference>
<dbReference type="GO" id="GO:0016787">
    <property type="term" value="F:hydrolase activity"/>
    <property type="evidence" value="ECO:0007669"/>
    <property type="project" value="UniProtKB-KW"/>
</dbReference>
<dbReference type="Gene3D" id="3.40.50.300">
    <property type="entry name" value="P-loop containing nucleotide triphosphate hydrolases"/>
    <property type="match status" value="3"/>
</dbReference>
<evidence type="ECO:0000256" key="3">
    <source>
        <dbReference type="ARBA" id="ARBA00022801"/>
    </source>
</evidence>
<evidence type="ECO:0000256" key="5">
    <source>
        <dbReference type="ARBA" id="ARBA00022840"/>
    </source>
</evidence>
<dbReference type="Pfam" id="PF13087">
    <property type="entry name" value="AAA_12"/>
    <property type="match status" value="1"/>
</dbReference>
<dbReference type="Pfam" id="PF13086">
    <property type="entry name" value="AAA_11"/>
    <property type="match status" value="2"/>
</dbReference>
<dbReference type="GO" id="GO:0043139">
    <property type="term" value="F:5'-3' DNA helicase activity"/>
    <property type="evidence" value="ECO:0007669"/>
    <property type="project" value="TreeGrafter"/>
</dbReference>
<sequence>MFNREYSANRGKEWEVLYQGALSAAQTNYLEIKSSIPVQEIPGSPFPWNSRYNQIRCDVGAASYLSGKKLYGLVDGKTSKNPLNLFPLTKKGSNRKIGTFYCSISEEARRHQLKGIESARIRVFAYEHKLEVALKWYQAVEGLEFSEPVAQLRSQQRSQLIPWQPEYLEYPLGKRQQEALAAMSTPGGFFIWGPPGTGKTTVIASAIKKAVDNGQTVLVASHTNAAIDNALERLLELNKEQHFGLFDHGDIIRKTPKNITKVSEIIRNEPAICDKKAASLIIGYEEEYERLENLIVSNAQHPDRKKEESVKNEIYMLDRDQQGIRLFLDVLDDYTQYEQCKAASQEYHSQKEGLVEQACKVSQEIRKYNESIVSLETRSVNDWNTYYEKERNDENCQAIHNMVIKRRNRLKKIESIVQWLEESFYTGKTIASKYQNYVARADEEVAASRVRLTTARAELETSKSLMKELELQYDTAVSKLNELLWQQQRIAQEIQSVTGEIDKCRDDEHKYETNIREKGYTLDIVKHQYAEFQDTGQIELGRSWIETIDSVSRLDKEQSALKAEQTNLNDKLRKQQQALLKNAQVMACTIESLMYDEILQHRTFDIVIIDEVSSAEASKVIYTAAKARTTCVLVGDFLQNAPVVEDVTEKSLAPNKNVKSWQHDDIFKLVGIVDKTSAMHNPRCVCLDEQHRFPRIVADLVNDFCYDGLIQSPGKPVQEDHTVIDFIDTSNMNIHFEQIRGSWTCIETAKLAASLILDNVGDESVGYVTPYREQARLAEGYLPKTVGCGTSHRFQGREFDTVIVDLMQDGEKARWIASAAVGSGSDIALGAARVLNVAVTRAKKHLYIIGDWCFISSASSPGMKAIAKLAQHGDFCLRKLPR</sequence>
<evidence type="ECO:0000313" key="8">
    <source>
        <dbReference type="EMBL" id="OZG50200.1"/>
    </source>
</evidence>
<dbReference type="InterPro" id="IPR047187">
    <property type="entry name" value="SF1_C_Upf1"/>
</dbReference>
<dbReference type="PANTHER" id="PTHR43788:SF8">
    <property type="entry name" value="DNA-BINDING PROTEIN SMUBP-2"/>
    <property type="match status" value="1"/>
</dbReference>
<evidence type="ECO:0000256" key="1">
    <source>
        <dbReference type="ARBA" id="ARBA00007913"/>
    </source>
</evidence>
<dbReference type="InterPro" id="IPR041677">
    <property type="entry name" value="DNA2/NAM7_AAA_11"/>
</dbReference>
<keyword evidence="6" id="KW-0175">Coiled coil</keyword>
<evidence type="ECO:0000256" key="6">
    <source>
        <dbReference type="SAM" id="Coils"/>
    </source>
</evidence>
<comment type="similarity">
    <text evidence="1">Belongs to the DNA2/NAM7 helicase family.</text>
</comment>
<comment type="caution">
    <text evidence="8">The sequence shown here is derived from an EMBL/GenBank/DDBJ whole genome shotgun (WGS) entry which is preliminary data.</text>
</comment>
<evidence type="ECO:0000259" key="7">
    <source>
        <dbReference type="SMART" id="SM00487"/>
    </source>
</evidence>
<keyword evidence="9" id="KW-1185">Reference proteome</keyword>
<dbReference type="GO" id="GO:0005524">
    <property type="term" value="F:ATP binding"/>
    <property type="evidence" value="ECO:0007669"/>
    <property type="project" value="UniProtKB-KW"/>
</dbReference>
<dbReference type="RefSeq" id="WP_094722710.1">
    <property type="nucleotide sequence ID" value="NZ_MWWS01000004.1"/>
</dbReference>
<dbReference type="OrthoDB" id="9757917at2"/>
<name>A0A261ETM0_9BIFI</name>
<keyword evidence="3" id="KW-0378">Hydrolase</keyword>
<proteinExistence type="inferred from homology"/>
<dbReference type="CDD" id="cd18808">
    <property type="entry name" value="SF1_C_Upf1"/>
    <property type="match status" value="1"/>
</dbReference>
<gene>
    <name evidence="8" type="ORF">BOCO_0717</name>
</gene>
<dbReference type="PANTHER" id="PTHR43788">
    <property type="entry name" value="DNA2/NAM7 HELICASE FAMILY MEMBER"/>
    <property type="match status" value="1"/>
</dbReference>
<feature type="coiled-coil region" evidence="6">
    <location>
        <begin position="554"/>
        <end position="582"/>
    </location>
</feature>
<dbReference type="EMBL" id="MWWS01000004">
    <property type="protein sequence ID" value="OZG50200.1"/>
    <property type="molecule type" value="Genomic_DNA"/>
</dbReference>
<evidence type="ECO:0000256" key="4">
    <source>
        <dbReference type="ARBA" id="ARBA00022806"/>
    </source>
</evidence>
<accession>A0A261ETM0</accession>
<organism evidence="8 9">
    <name type="scientific">Bombiscardovia coagulans</name>
    <dbReference type="NCBI Taxonomy" id="686666"/>
    <lineage>
        <taxon>Bacteria</taxon>
        <taxon>Bacillati</taxon>
        <taxon>Actinomycetota</taxon>
        <taxon>Actinomycetes</taxon>
        <taxon>Bifidobacteriales</taxon>
        <taxon>Bifidobacteriaceae</taxon>
        <taxon>Bombiscardovia</taxon>
    </lineage>
</organism>
<feature type="domain" description="Helicase ATP-binding" evidence="7">
    <location>
        <begin position="168"/>
        <end position="661"/>
    </location>
</feature>
<dbReference type="Proteomes" id="UP000216004">
    <property type="component" value="Unassembled WGS sequence"/>
</dbReference>
<feature type="coiled-coil region" evidence="6">
    <location>
        <begin position="452"/>
        <end position="486"/>
    </location>
</feature>
<evidence type="ECO:0000256" key="2">
    <source>
        <dbReference type="ARBA" id="ARBA00022741"/>
    </source>
</evidence>
<reference evidence="8 9" key="1">
    <citation type="journal article" date="2017" name="BMC Genomics">
        <title>Comparative genomic and phylogenomic analyses of the Bifidobacteriaceae family.</title>
        <authorList>
            <person name="Lugli G.A."/>
            <person name="Milani C."/>
            <person name="Turroni F."/>
            <person name="Duranti S."/>
            <person name="Mancabelli L."/>
            <person name="Mangifesta M."/>
            <person name="Ferrario C."/>
            <person name="Modesto M."/>
            <person name="Mattarelli P."/>
            <person name="Jiri K."/>
            <person name="van Sinderen D."/>
            <person name="Ventura M."/>
        </authorList>
    </citation>
    <scope>NUCLEOTIDE SEQUENCE [LARGE SCALE GENOMIC DNA]</scope>
    <source>
        <strain evidence="8 9">DSM 22924</strain>
    </source>
</reference>